<feature type="domain" description="Histone deacetylase" evidence="11">
    <location>
        <begin position="24"/>
        <end position="313"/>
    </location>
</feature>
<dbReference type="STRING" id="97359.A0A550CRJ6"/>
<feature type="compositionally biased region" description="Low complexity" evidence="10">
    <location>
        <begin position="426"/>
        <end position="446"/>
    </location>
</feature>
<comment type="caution">
    <text evidence="12">The sequence shown here is derived from an EMBL/GenBank/DDBJ whole genome shotgun (WGS) entry which is preliminary data.</text>
</comment>
<dbReference type="EMBL" id="VDMD01000002">
    <property type="protein sequence ID" value="TRM67394.1"/>
    <property type="molecule type" value="Genomic_DNA"/>
</dbReference>
<evidence type="ECO:0000256" key="9">
    <source>
        <dbReference type="ARBA" id="ARBA00061569"/>
    </source>
</evidence>
<evidence type="ECO:0000256" key="4">
    <source>
        <dbReference type="ARBA" id="ARBA00022801"/>
    </source>
</evidence>
<dbReference type="GO" id="GO:0070210">
    <property type="term" value="C:Rpd3L-Expanded complex"/>
    <property type="evidence" value="ECO:0007669"/>
    <property type="project" value="TreeGrafter"/>
</dbReference>
<organism evidence="12 13">
    <name type="scientific">Schizophyllum amplum</name>
    <dbReference type="NCBI Taxonomy" id="97359"/>
    <lineage>
        <taxon>Eukaryota</taxon>
        <taxon>Fungi</taxon>
        <taxon>Dikarya</taxon>
        <taxon>Basidiomycota</taxon>
        <taxon>Agaricomycotina</taxon>
        <taxon>Agaricomycetes</taxon>
        <taxon>Agaricomycetidae</taxon>
        <taxon>Agaricales</taxon>
        <taxon>Schizophyllaceae</taxon>
        <taxon>Schizophyllum</taxon>
    </lineage>
</organism>
<dbReference type="OrthoDB" id="1918432at2759"/>
<reference evidence="12 13" key="1">
    <citation type="journal article" date="2019" name="New Phytol.">
        <title>Comparative genomics reveals unique wood-decay strategies and fruiting body development in the Schizophyllaceae.</title>
        <authorList>
            <person name="Almasi E."/>
            <person name="Sahu N."/>
            <person name="Krizsan K."/>
            <person name="Balint B."/>
            <person name="Kovacs G.M."/>
            <person name="Kiss B."/>
            <person name="Cseklye J."/>
            <person name="Drula E."/>
            <person name="Henrissat B."/>
            <person name="Nagy I."/>
            <person name="Chovatia M."/>
            <person name="Adam C."/>
            <person name="LaButti K."/>
            <person name="Lipzen A."/>
            <person name="Riley R."/>
            <person name="Grigoriev I.V."/>
            <person name="Nagy L.G."/>
        </authorList>
    </citation>
    <scope>NUCLEOTIDE SEQUENCE [LARGE SCALE GENOMIC DNA]</scope>
    <source>
        <strain evidence="12 13">NL-1724</strain>
    </source>
</reference>
<dbReference type="Proteomes" id="UP000320762">
    <property type="component" value="Unassembled WGS sequence"/>
</dbReference>
<dbReference type="PANTHER" id="PTHR10625">
    <property type="entry name" value="HISTONE DEACETYLASE HDAC1-RELATED"/>
    <property type="match status" value="1"/>
</dbReference>
<dbReference type="FunFam" id="3.40.800.20:FF:000001">
    <property type="entry name" value="Histone deacetylase"/>
    <property type="match status" value="1"/>
</dbReference>
<evidence type="ECO:0000313" key="13">
    <source>
        <dbReference type="Proteomes" id="UP000320762"/>
    </source>
</evidence>
<evidence type="ECO:0000256" key="10">
    <source>
        <dbReference type="SAM" id="MobiDB-lite"/>
    </source>
</evidence>
<comment type="subcellular location">
    <subcellularLocation>
        <location evidence="1">Nucleus</location>
    </subcellularLocation>
</comment>
<dbReference type="AlphaFoldDB" id="A0A550CRJ6"/>
<dbReference type="InterPro" id="IPR003084">
    <property type="entry name" value="HDAC_I/II"/>
</dbReference>
<dbReference type="GO" id="GO:0031507">
    <property type="term" value="P:heterochromatin formation"/>
    <property type="evidence" value="ECO:0007669"/>
    <property type="project" value="TreeGrafter"/>
</dbReference>
<evidence type="ECO:0000256" key="6">
    <source>
        <dbReference type="ARBA" id="ARBA00023015"/>
    </source>
</evidence>
<comment type="similarity">
    <text evidence="9">Belongs to the histone deacetylase family. HD Type 1 subfamily.</text>
</comment>
<dbReference type="Pfam" id="PF00850">
    <property type="entry name" value="Hist_deacetyl"/>
    <property type="match status" value="1"/>
</dbReference>
<keyword evidence="8" id="KW-0539">Nucleus</keyword>
<dbReference type="InterPro" id="IPR037138">
    <property type="entry name" value="His_deacetylse_dom_sf"/>
</dbReference>
<evidence type="ECO:0000256" key="5">
    <source>
        <dbReference type="ARBA" id="ARBA00022853"/>
    </source>
</evidence>
<keyword evidence="7" id="KW-0804">Transcription</keyword>
<dbReference type="GO" id="GO:0032221">
    <property type="term" value="C:Rpd3S complex"/>
    <property type="evidence" value="ECO:0007669"/>
    <property type="project" value="UniProtKB-ARBA"/>
</dbReference>
<protein>
    <recommendedName>
        <fullName evidence="2">histone deacetylase</fullName>
        <ecNumber evidence="2">3.5.1.98</ecNumber>
    </recommendedName>
</protein>
<evidence type="ECO:0000256" key="2">
    <source>
        <dbReference type="ARBA" id="ARBA00012111"/>
    </source>
</evidence>
<keyword evidence="3" id="KW-0678">Repressor</keyword>
<feature type="region of interest" description="Disordered" evidence="10">
    <location>
        <begin position="426"/>
        <end position="455"/>
    </location>
</feature>
<evidence type="ECO:0000256" key="1">
    <source>
        <dbReference type="ARBA" id="ARBA00004123"/>
    </source>
</evidence>
<keyword evidence="4" id="KW-0378">Hydrolase</keyword>
<evidence type="ECO:0000313" key="12">
    <source>
        <dbReference type="EMBL" id="TRM67394.1"/>
    </source>
</evidence>
<evidence type="ECO:0000259" key="11">
    <source>
        <dbReference type="Pfam" id="PF00850"/>
    </source>
</evidence>
<accession>A0A550CRJ6</accession>
<sequence>MPANKRISYYYDPDVGSYTYGLGHPMKPHRMRVTHELVTAYGMLDKMHLLRAKRASPEVMTRFHTDEYVDFLQKVTPETAEDLTYHGTRFLVGDDNPAFEGVFEFCSISAGGSLAAADRIASGSADIAINWAGGLHHAKKREASGFCYINDIVLCILDLLRTHARVLYVDIDCHHGDGVEEAFYTTDRVMTCSFHKFGEYFPGTGTQDDKGHGKGKGYAVNVPLKDGITDDSYQSIFEPVVTKVLDVFRPSVVVLQCGSDSLSGDKLGCFNLTMEGHARCVQFFRKQNIPLILLGGGGYTVKNVARAWTYETACALGVEDTIDSNMPWNEYFEWFGPRYRLEVAANNMEDMNLKDGSLDRVRVKALQNLSELAAAPSVQMQDVPREPLGKHLRLAVDDEDDAERDNLDKRLAQHMRYVYDLHAATDAPPSATSSSSSDSESDSSAPLSRLRTRANTRKRMSILTNRYFTTPAHDPGYEHYTCGAPPARTAKRRFFQSGALWDPLGARIVLPDGASVFAPYSSYGGRDFDGVARRAAAVRADEDEEALMDDLYGRGLGDVDVDAPTPEEYDRGPGVERPYTLAEVMMRGGLVEQPDDDDGWDDMAVDG</sequence>
<dbReference type="InterPro" id="IPR000286">
    <property type="entry name" value="HDACs"/>
</dbReference>
<dbReference type="Gene3D" id="3.40.800.20">
    <property type="entry name" value="Histone deacetylase domain"/>
    <property type="match status" value="1"/>
</dbReference>
<dbReference type="PRINTS" id="PR01271">
    <property type="entry name" value="HISDACETLASE"/>
</dbReference>
<proteinExistence type="inferred from homology"/>
<dbReference type="PANTHER" id="PTHR10625:SF2">
    <property type="entry name" value="HISTONE DEACETYLASE"/>
    <property type="match status" value="1"/>
</dbReference>
<dbReference type="EC" id="3.5.1.98" evidence="2"/>
<keyword evidence="5" id="KW-0156">Chromatin regulator</keyword>
<dbReference type="SUPFAM" id="SSF52768">
    <property type="entry name" value="Arginase/deacetylase"/>
    <property type="match status" value="1"/>
</dbReference>
<dbReference type="InterPro" id="IPR023696">
    <property type="entry name" value="Ureohydrolase_dom_sf"/>
</dbReference>
<evidence type="ECO:0000256" key="8">
    <source>
        <dbReference type="ARBA" id="ARBA00023242"/>
    </source>
</evidence>
<keyword evidence="6" id="KW-0805">Transcription regulation</keyword>
<gene>
    <name evidence="12" type="ORF">BD626DRAFT_625855</name>
</gene>
<dbReference type="PRINTS" id="PR01270">
    <property type="entry name" value="HDASUPER"/>
</dbReference>
<dbReference type="InterPro" id="IPR023801">
    <property type="entry name" value="His_deacetylse_dom"/>
</dbReference>
<evidence type="ECO:0000256" key="3">
    <source>
        <dbReference type="ARBA" id="ARBA00022491"/>
    </source>
</evidence>
<evidence type="ECO:0000256" key="7">
    <source>
        <dbReference type="ARBA" id="ARBA00023163"/>
    </source>
</evidence>
<dbReference type="GO" id="GO:0141221">
    <property type="term" value="F:histone deacetylase activity, hydrolytic mechanism"/>
    <property type="evidence" value="ECO:0007669"/>
    <property type="project" value="UniProtKB-EC"/>
</dbReference>
<name>A0A550CRJ6_9AGAR</name>
<keyword evidence="13" id="KW-1185">Reference proteome</keyword>